<accession>A0A0N5CI60</accession>
<keyword evidence="1" id="KW-1185">Reference proteome</keyword>
<dbReference type="Proteomes" id="UP000046392">
    <property type="component" value="Unplaced"/>
</dbReference>
<dbReference type="WBParaSite" id="SPAL_0001752100.1">
    <property type="protein sequence ID" value="SPAL_0001752100.1"/>
    <property type="gene ID" value="SPAL_0001752100"/>
</dbReference>
<evidence type="ECO:0000313" key="2">
    <source>
        <dbReference type="WBParaSite" id="SPAL_0001752100.1"/>
    </source>
</evidence>
<name>A0A0N5CI60_STREA</name>
<protein>
    <submittedName>
        <fullName evidence="2">Uncharacterized protein</fullName>
    </submittedName>
</protein>
<sequence length="378" mass="44827">MEEHSIHDLLYVLSTQYYNDFINDPKFCEIYKLNQIIDHFNVATKLINKFESRLDITFEHFQVLGSYICQILECQMDKRLKVTILEFYYTLYENISKERSLVIDDKNILECLFSHFVTTTYESNSKHNIEENHYINDSKVRIYAFRICSKSINKNNINLIFNSSTYFINIINLFHEKSTFFFHFLIYPNECLKSEEDISSTFYVSVNMLDTLEAYFNLLTSYDNACFDNKIKTEAVERMKESIHIMLSTILGDSIHQIFDSPDYTNQIKRNLYKIISFILKFSMLIAKDDHILLFKESFQNVTRILLKLCLIEGIPSPCFDLTYFTDYRSQLLHMKSILLSLQSKFSFLLLTEQAYFNDENDDNAENDIVNNFKTLEI</sequence>
<dbReference type="AlphaFoldDB" id="A0A0N5CI60"/>
<organism evidence="1 2">
    <name type="scientific">Strongyloides papillosus</name>
    <name type="common">Intestinal threadworm</name>
    <dbReference type="NCBI Taxonomy" id="174720"/>
    <lineage>
        <taxon>Eukaryota</taxon>
        <taxon>Metazoa</taxon>
        <taxon>Ecdysozoa</taxon>
        <taxon>Nematoda</taxon>
        <taxon>Chromadorea</taxon>
        <taxon>Rhabditida</taxon>
        <taxon>Tylenchina</taxon>
        <taxon>Panagrolaimomorpha</taxon>
        <taxon>Strongyloidoidea</taxon>
        <taxon>Strongyloididae</taxon>
        <taxon>Strongyloides</taxon>
    </lineage>
</organism>
<evidence type="ECO:0000313" key="1">
    <source>
        <dbReference type="Proteomes" id="UP000046392"/>
    </source>
</evidence>
<reference evidence="2" key="1">
    <citation type="submission" date="2017-02" db="UniProtKB">
        <authorList>
            <consortium name="WormBaseParasite"/>
        </authorList>
    </citation>
    <scope>IDENTIFICATION</scope>
</reference>
<proteinExistence type="predicted"/>